<dbReference type="AlphaFoldDB" id="A0A6G0XL31"/>
<accession>A0A6G0XL31</accession>
<evidence type="ECO:0000313" key="3">
    <source>
        <dbReference type="EMBL" id="KAF0741128.1"/>
    </source>
</evidence>
<proteinExistence type="predicted"/>
<comment type="caution">
    <text evidence="3">The sequence shown here is derived from an EMBL/GenBank/DDBJ whole genome shotgun (WGS) entry which is preliminary data.</text>
</comment>
<name>A0A6G0XL31_9STRA</name>
<evidence type="ECO:0000259" key="2">
    <source>
        <dbReference type="Pfam" id="PF01613"/>
    </source>
</evidence>
<feature type="domain" description="Flavin reductase like" evidence="2">
    <location>
        <begin position="29"/>
        <end position="180"/>
    </location>
</feature>
<gene>
    <name evidence="3" type="ORF">Ae201684_003692</name>
</gene>
<dbReference type="InterPro" id="IPR012349">
    <property type="entry name" value="Split_barrel_FMN-bd"/>
</dbReference>
<dbReference type="InterPro" id="IPR053310">
    <property type="entry name" value="Flavoredoxin-like"/>
</dbReference>
<organism evidence="3 4">
    <name type="scientific">Aphanomyces euteiches</name>
    <dbReference type="NCBI Taxonomy" id="100861"/>
    <lineage>
        <taxon>Eukaryota</taxon>
        <taxon>Sar</taxon>
        <taxon>Stramenopiles</taxon>
        <taxon>Oomycota</taxon>
        <taxon>Saprolegniomycetes</taxon>
        <taxon>Saprolegniales</taxon>
        <taxon>Verrucalvaceae</taxon>
        <taxon>Aphanomyces</taxon>
    </lineage>
</organism>
<dbReference type="Gene3D" id="2.30.110.10">
    <property type="entry name" value="Electron Transport, Fmn-binding Protein, Chain A"/>
    <property type="match status" value="1"/>
</dbReference>
<protein>
    <recommendedName>
        <fullName evidence="2">Flavin reductase like domain-containing protein</fullName>
    </recommendedName>
</protein>
<keyword evidence="4" id="KW-1185">Reference proteome</keyword>
<dbReference type="PANTHER" id="PTHR43241:SF1">
    <property type="entry name" value="FLAVIN REDUCTASE LIKE DOMAIN-CONTAINING PROTEIN"/>
    <property type="match status" value="1"/>
</dbReference>
<dbReference type="EMBL" id="VJMJ01000041">
    <property type="protein sequence ID" value="KAF0741128.1"/>
    <property type="molecule type" value="Genomic_DNA"/>
</dbReference>
<dbReference type="Pfam" id="PF01613">
    <property type="entry name" value="Flavin_Reduct"/>
    <property type="match status" value="1"/>
</dbReference>
<dbReference type="InterPro" id="IPR002563">
    <property type="entry name" value="Flavin_Rdtase-like_dom"/>
</dbReference>
<dbReference type="GO" id="GO:0010181">
    <property type="term" value="F:FMN binding"/>
    <property type="evidence" value="ECO:0007669"/>
    <property type="project" value="InterPro"/>
</dbReference>
<evidence type="ECO:0000256" key="1">
    <source>
        <dbReference type="SAM" id="MobiDB-lite"/>
    </source>
</evidence>
<sequence>MEATDDVDSGASLPGVAQVDRNMLSRLLYSNPVCLLSVADATNGTRNVMTITWLTPINNHGKFICSVNCKRHTASFINQVGRLFVLNVPTADQEELILAIGGCSGATTDKFATLGIETCDVGWLPPRPLKRKHGLSKKDRIALEIADAAASCIAIRDVIAHILCRVEKIEVEDGHYIVTGLQLAGFVKASYWNGKNFAPTSADAAPYLTFLGSKSFGKYMKSTKETNLPRHPLEGKGARDARNVRHEKP</sequence>
<evidence type="ECO:0000313" key="4">
    <source>
        <dbReference type="Proteomes" id="UP000481153"/>
    </source>
</evidence>
<dbReference type="Proteomes" id="UP000481153">
    <property type="component" value="Unassembled WGS sequence"/>
</dbReference>
<feature type="region of interest" description="Disordered" evidence="1">
    <location>
        <begin position="224"/>
        <end position="249"/>
    </location>
</feature>
<dbReference type="VEuPathDB" id="FungiDB:AeMF1_003004"/>
<dbReference type="SUPFAM" id="SSF50475">
    <property type="entry name" value="FMN-binding split barrel"/>
    <property type="match status" value="1"/>
</dbReference>
<reference evidence="3 4" key="1">
    <citation type="submission" date="2019-07" db="EMBL/GenBank/DDBJ databases">
        <title>Genomics analysis of Aphanomyces spp. identifies a new class of oomycete effector associated with host adaptation.</title>
        <authorList>
            <person name="Gaulin E."/>
        </authorList>
    </citation>
    <scope>NUCLEOTIDE SEQUENCE [LARGE SCALE GENOMIC DNA]</scope>
    <source>
        <strain evidence="3 4">ATCC 201684</strain>
    </source>
</reference>
<dbReference type="PANTHER" id="PTHR43241">
    <property type="entry name" value="FLAVIN REDUCTASE DOMAIN PROTEIN"/>
    <property type="match status" value="1"/>
</dbReference>